<dbReference type="EMBL" id="JXBY01000006">
    <property type="protein sequence ID" value="KJY58647.1"/>
    <property type="molecule type" value="Genomic_DNA"/>
</dbReference>
<dbReference type="InterPro" id="IPR001347">
    <property type="entry name" value="SIS_dom"/>
</dbReference>
<evidence type="ECO:0000313" key="3">
    <source>
        <dbReference type="EMBL" id="KJY58647.1"/>
    </source>
</evidence>
<dbReference type="OrthoDB" id="9797832at2"/>
<dbReference type="PATRIC" id="fig|1218493.3.peg.318"/>
<dbReference type="NCBIfam" id="TIGR03127">
    <property type="entry name" value="RuMP_HxlB"/>
    <property type="match status" value="1"/>
</dbReference>
<accession>A0A0F4LIG3</accession>
<feature type="domain" description="SIS" evidence="2">
    <location>
        <begin position="30"/>
        <end position="171"/>
    </location>
</feature>
<organism evidence="3 4">
    <name type="scientific">Lactobacillus kullabergensis</name>
    <dbReference type="NCBI Taxonomy" id="1218493"/>
    <lineage>
        <taxon>Bacteria</taxon>
        <taxon>Bacillati</taxon>
        <taxon>Bacillota</taxon>
        <taxon>Bacilli</taxon>
        <taxon>Lactobacillales</taxon>
        <taxon>Lactobacillaceae</taxon>
        <taxon>Lactobacillus</taxon>
    </lineage>
</organism>
<reference evidence="3 4" key="1">
    <citation type="submission" date="2014-12" db="EMBL/GenBank/DDBJ databases">
        <title>Comparative genomics of the lactic acid bacteria isolated from the honey bee gut.</title>
        <authorList>
            <person name="Ellegaard K.M."/>
            <person name="Tamarit D."/>
            <person name="Javelind E."/>
            <person name="Olofsson T."/>
            <person name="Andersson S.G."/>
            <person name="Vasquez A."/>
        </authorList>
    </citation>
    <scope>NUCLEOTIDE SEQUENCE [LARGE SCALE GENOMIC DNA]</scope>
    <source>
        <strain evidence="3 4">Biut2</strain>
    </source>
</reference>
<evidence type="ECO:0000259" key="2">
    <source>
        <dbReference type="PROSITE" id="PS51464"/>
    </source>
</evidence>
<dbReference type="InterPro" id="IPR017552">
    <property type="entry name" value="PHI/rmpB"/>
</dbReference>
<sequence length="184" mass="19675">MLDSKHLIKPVLAEINTVLDKVSEAEIDQAATLITKDKRIFVLGSGRSGFMAKSFAMRLMHIGYQVYVIGETITPSIQPNDVLVSVSGSGKTSSVLELTEKAAESGVEVIAVSSNSNSPLVKLADRVIIVPGATKNGDGVKSIQLLSSLFDQSVHIVLDILCLKLSIRDEVSNGAAKKQHSNME</sequence>
<comment type="caution">
    <text evidence="3">The sequence shown here is derived from an EMBL/GenBank/DDBJ whole genome shotgun (WGS) entry which is preliminary data.</text>
</comment>
<dbReference type="GO" id="GO:1901135">
    <property type="term" value="P:carbohydrate derivative metabolic process"/>
    <property type="evidence" value="ECO:0007669"/>
    <property type="project" value="InterPro"/>
</dbReference>
<dbReference type="Proteomes" id="UP000033533">
    <property type="component" value="Unassembled WGS sequence"/>
</dbReference>
<dbReference type="InterPro" id="IPR046348">
    <property type="entry name" value="SIS_dom_sf"/>
</dbReference>
<dbReference type="HOGENOM" id="CLU_094236_1_1_9"/>
<dbReference type="PROSITE" id="PS51464">
    <property type="entry name" value="SIS"/>
    <property type="match status" value="1"/>
</dbReference>
<dbReference type="Gene3D" id="3.40.50.10490">
    <property type="entry name" value="Glucose-6-phosphate isomerase like protein, domain 1"/>
    <property type="match status" value="1"/>
</dbReference>
<dbReference type="AlphaFoldDB" id="A0A0F4LIG3"/>
<evidence type="ECO:0000313" key="4">
    <source>
        <dbReference type="Proteomes" id="UP000033533"/>
    </source>
</evidence>
<comment type="similarity">
    <text evidence="1">Belongs to the SIS family. PHI subfamily.</text>
</comment>
<dbReference type="Pfam" id="PF01380">
    <property type="entry name" value="SIS"/>
    <property type="match status" value="1"/>
</dbReference>
<dbReference type="SUPFAM" id="SSF53697">
    <property type="entry name" value="SIS domain"/>
    <property type="match status" value="1"/>
</dbReference>
<dbReference type="GO" id="GO:0016853">
    <property type="term" value="F:isomerase activity"/>
    <property type="evidence" value="ECO:0007669"/>
    <property type="project" value="InterPro"/>
</dbReference>
<proteinExistence type="inferred from homology"/>
<dbReference type="PANTHER" id="PTHR43443:SF1">
    <property type="entry name" value="3-HEXULOSE-6-PHOSPHATE ISOMERASE"/>
    <property type="match status" value="1"/>
</dbReference>
<dbReference type="STRING" id="1218493.JF76_03000"/>
<evidence type="ECO:0000256" key="1">
    <source>
        <dbReference type="ARBA" id="ARBA00009235"/>
    </source>
</evidence>
<name>A0A0F4LIG3_9LACO</name>
<dbReference type="PANTHER" id="PTHR43443">
    <property type="entry name" value="3-HEXULOSE-6-PHOSPHATE ISOMERASE"/>
    <property type="match status" value="1"/>
</dbReference>
<dbReference type="GO" id="GO:0097367">
    <property type="term" value="F:carbohydrate derivative binding"/>
    <property type="evidence" value="ECO:0007669"/>
    <property type="project" value="InterPro"/>
</dbReference>
<dbReference type="RefSeq" id="WP_045927512.1">
    <property type="nucleotide sequence ID" value="NZ_JBHSZS010000003.1"/>
</dbReference>
<dbReference type="CDD" id="cd05005">
    <property type="entry name" value="SIS_PHI"/>
    <property type="match status" value="1"/>
</dbReference>
<protein>
    <recommendedName>
        <fullName evidence="2">SIS domain-containing protein</fullName>
    </recommendedName>
</protein>
<gene>
    <name evidence="3" type="ORF">JF76_03000</name>
</gene>